<dbReference type="EMBL" id="CM039431">
    <property type="protein sequence ID" value="KAI4337130.1"/>
    <property type="molecule type" value="Genomic_DNA"/>
</dbReference>
<accession>A0ACB9NQZ9</accession>
<proteinExistence type="predicted"/>
<gene>
    <name evidence="1" type="ORF">L6164_015579</name>
</gene>
<reference evidence="1 2" key="1">
    <citation type="journal article" date="2022" name="DNA Res.">
        <title>Chromosomal-level genome assembly of the orchid tree Bauhinia variegata (Leguminosae; Cercidoideae) supports the allotetraploid origin hypothesis of Bauhinia.</title>
        <authorList>
            <person name="Zhong Y."/>
            <person name="Chen Y."/>
            <person name="Zheng D."/>
            <person name="Pang J."/>
            <person name="Liu Y."/>
            <person name="Luo S."/>
            <person name="Meng S."/>
            <person name="Qian L."/>
            <person name="Wei D."/>
            <person name="Dai S."/>
            <person name="Zhou R."/>
        </authorList>
    </citation>
    <scope>NUCLEOTIDE SEQUENCE [LARGE SCALE GENOMIC DNA]</scope>
    <source>
        <strain evidence="1">BV-YZ2020</strain>
    </source>
</reference>
<dbReference type="Proteomes" id="UP000828941">
    <property type="component" value="Chromosome 6"/>
</dbReference>
<keyword evidence="2" id="KW-1185">Reference proteome</keyword>
<organism evidence="1 2">
    <name type="scientific">Bauhinia variegata</name>
    <name type="common">Purple orchid tree</name>
    <name type="synonym">Phanera variegata</name>
    <dbReference type="NCBI Taxonomy" id="167791"/>
    <lineage>
        <taxon>Eukaryota</taxon>
        <taxon>Viridiplantae</taxon>
        <taxon>Streptophyta</taxon>
        <taxon>Embryophyta</taxon>
        <taxon>Tracheophyta</taxon>
        <taxon>Spermatophyta</taxon>
        <taxon>Magnoliopsida</taxon>
        <taxon>eudicotyledons</taxon>
        <taxon>Gunneridae</taxon>
        <taxon>Pentapetalae</taxon>
        <taxon>rosids</taxon>
        <taxon>fabids</taxon>
        <taxon>Fabales</taxon>
        <taxon>Fabaceae</taxon>
        <taxon>Cercidoideae</taxon>
        <taxon>Cercideae</taxon>
        <taxon>Bauhiniinae</taxon>
        <taxon>Bauhinia</taxon>
    </lineage>
</organism>
<sequence length="106" mass="11675">MSLRRPAVNRSLNRENPNILIMMTAEKQIIRGGEEDKRDQREREELGPVKPAIQMSCTAARSNVFKFGFPLSPRLLVSLSPSLLFVLLSCGSSSSGCFSFISGTQA</sequence>
<protein>
    <submittedName>
        <fullName evidence="1">Uncharacterized protein</fullName>
    </submittedName>
</protein>
<evidence type="ECO:0000313" key="2">
    <source>
        <dbReference type="Proteomes" id="UP000828941"/>
    </source>
</evidence>
<name>A0ACB9NQZ9_BAUVA</name>
<evidence type="ECO:0000313" key="1">
    <source>
        <dbReference type="EMBL" id="KAI4337130.1"/>
    </source>
</evidence>
<comment type="caution">
    <text evidence="1">The sequence shown here is derived from an EMBL/GenBank/DDBJ whole genome shotgun (WGS) entry which is preliminary data.</text>
</comment>